<dbReference type="PANTHER" id="PTHR12463:SF1">
    <property type="entry name" value="2-OXOGLUTARATE AND FE-DEPENDENT OXYGENASE FAMILY PROTEIN"/>
    <property type="match status" value="1"/>
</dbReference>
<keyword evidence="2" id="KW-0223">Dioxygenase</keyword>
<feature type="domain" description="Fe2OG dioxygenase" evidence="1">
    <location>
        <begin position="89"/>
        <end position="191"/>
    </location>
</feature>
<sequence length="194" mass="22201">MELFTQQSQIIPGLQYIENYFTAQEQEGLIATIDKQQWLGDLKRRVQHYGFKYDYKARRIDLGMHIGALPDWAKAIADRLHSEGYFDVVPDQLIINEYLPGQGITPHIDCEPCFEGTIVSISLGSPCVMDFTNKVTGEKIPMLLAPRSMVVLKGDSRYGWMHGIAARKTDKFDGNAYQRGRRISLTFRKTILER</sequence>
<dbReference type="Gene3D" id="2.60.120.590">
    <property type="entry name" value="Alpha-ketoglutarate-dependent dioxygenase AlkB-like"/>
    <property type="match status" value="1"/>
</dbReference>
<accession>A0A2S1QWF1</accession>
<dbReference type="KEGG" id="falb:HYN59_06195"/>
<dbReference type="AlphaFoldDB" id="A0A2S1QWF1"/>
<evidence type="ECO:0000259" key="1">
    <source>
        <dbReference type="PROSITE" id="PS51471"/>
    </source>
</evidence>
<dbReference type="OrthoDB" id="278699at2"/>
<evidence type="ECO:0000313" key="3">
    <source>
        <dbReference type="Proteomes" id="UP000244929"/>
    </source>
</evidence>
<dbReference type="InterPro" id="IPR005123">
    <property type="entry name" value="Oxoglu/Fe-dep_dioxygenase_dom"/>
</dbReference>
<reference evidence="2 3" key="1">
    <citation type="submission" date="2018-04" db="EMBL/GenBank/DDBJ databases">
        <title>Genome sequencing of Flavobacterium sp. HYN0059.</title>
        <authorList>
            <person name="Yi H."/>
            <person name="Baek C."/>
        </authorList>
    </citation>
    <scope>NUCLEOTIDE SEQUENCE [LARGE SCALE GENOMIC DNA]</scope>
    <source>
        <strain evidence="2 3">HYN0059</strain>
    </source>
</reference>
<dbReference type="InterPro" id="IPR032857">
    <property type="entry name" value="ALKBH4"/>
</dbReference>
<dbReference type="RefSeq" id="WP_108777442.1">
    <property type="nucleotide sequence ID" value="NZ_CP029186.1"/>
</dbReference>
<dbReference type="InterPro" id="IPR027450">
    <property type="entry name" value="AlkB-like"/>
</dbReference>
<dbReference type="PROSITE" id="PS51471">
    <property type="entry name" value="FE2OG_OXY"/>
    <property type="match status" value="1"/>
</dbReference>
<organism evidence="2 3">
    <name type="scientific">Flavobacterium album</name>
    <dbReference type="NCBI Taxonomy" id="2175091"/>
    <lineage>
        <taxon>Bacteria</taxon>
        <taxon>Pseudomonadati</taxon>
        <taxon>Bacteroidota</taxon>
        <taxon>Flavobacteriia</taxon>
        <taxon>Flavobacteriales</taxon>
        <taxon>Flavobacteriaceae</taxon>
        <taxon>Flavobacterium</taxon>
    </lineage>
</organism>
<dbReference type="InterPro" id="IPR037151">
    <property type="entry name" value="AlkB-like_sf"/>
</dbReference>
<dbReference type="GO" id="GO:0051213">
    <property type="term" value="F:dioxygenase activity"/>
    <property type="evidence" value="ECO:0007669"/>
    <property type="project" value="UniProtKB-KW"/>
</dbReference>
<dbReference type="Proteomes" id="UP000244929">
    <property type="component" value="Chromosome"/>
</dbReference>
<dbReference type="Pfam" id="PF13532">
    <property type="entry name" value="2OG-FeII_Oxy_2"/>
    <property type="match status" value="1"/>
</dbReference>
<proteinExistence type="predicted"/>
<dbReference type="EMBL" id="CP029186">
    <property type="protein sequence ID" value="AWH84736.1"/>
    <property type="molecule type" value="Genomic_DNA"/>
</dbReference>
<gene>
    <name evidence="2" type="ORF">HYN59_06195</name>
</gene>
<dbReference type="PANTHER" id="PTHR12463">
    <property type="entry name" value="OXYGENASE-RELATED"/>
    <property type="match status" value="1"/>
</dbReference>
<dbReference type="GO" id="GO:0032451">
    <property type="term" value="F:demethylase activity"/>
    <property type="evidence" value="ECO:0007669"/>
    <property type="project" value="TreeGrafter"/>
</dbReference>
<keyword evidence="3" id="KW-1185">Reference proteome</keyword>
<dbReference type="GO" id="GO:0070988">
    <property type="term" value="P:demethylation"/>
    <property type="evidence" value="ECO:0007669"/>
    <property type="project" value="InterPro"/>
</dbReference>
<dbReference type="SUPFAM" id="SSF51197">
    <property type="entry name" value="Clavaminate synthase-like"/>
    <property type="match status" value="1"/>
</dbReference>
<evidence type="ECO:0000313" key="2">
    <source>
        <dbReference type="EMBL" id="AWH84736.1"/>
    </source>
</evidence>
<name>A0A2S1QWF1_9FLAO</name>
<protein>
    <submittedName>
        <fullName evidence="2">Alpha-ketoglutarate-dependent dioxygenase AlkB</fullName>
    </submittedName>
</protein>
<keyword evidence="2" id="KW-0560">Oxidoreductase</keyword>